<dbReference type="Pfam" id="PF00505">
    <property type="entry name" value="HMG_box"/>
    <property type="match status" value="1"/>
</dbReference>
<evidence type="ECO:0000313" key="5">
    <source>
        <dbReference type="EMBL" id="THU88446.1"/>
    </source>
</evidence>
<dbReference type="PANTHER" id="PTHR10270">
    <property type="entry name" value="SOX TRANSCRIPTION FACTOR"/>
    <property type="match status" value="1"/>
</dbReference>
<organism evidence="5 6">
    <name type="scientific">Dendrothele bispora (strain CBS 962.96)</name>
    <dbReference type="NCBI Taxonomy" id="1314807"/>
    <lineage>
        <taxon>Eukaryota</taxon>
        <taxon>Fungi</taxon>
        <taxon>Dikarya</taxon>
        <taxon>Basidiomycota</taxon>
        <taxon>Agaricomycotina</taxon>
        <taxon>Agaricomycetes</taxon>
        <taxon>Agaricomycetidae</taxon>
        <taxon>Agaricales</taxon>
        <taxon>Agaricales incertae sedis</taxon>
        <taxon>Dendrothele</taxon>
    </lineage>
</organism>
<evidence type="ECO:0000259" key="4">
    <source>
        <dbReference type="PROSITE" id="PS50118"/>
    </source>
</evidence>
<dbReference type="SUPFAM" id="SSF47095">
    <property type="entry name" value="HMG-box"/>
    <property type="match status" value="1"/>
</dbReference>
<dbReference type="Gene3D" id="1.10.30.10">
    <property type="entry name" value="High mobility group box domain"/>
    <property type="match status" value="1"/>
</dbReference>
<dbReference type="CDD" id="cd01389">
    <property type="entry name" value="HMG-box_ROX1-like"/>
    <property type="match status" value="1"/>
</dbReference>
<reference evidence="5 6" key="1">
    <citation type="journal article" date="2019" name="Nat. Ecol. Evol.">
        <title>Megaphylogeny resolves global patterns of mushroom evolution.</title>
        <authorList>
            <person name="Varga T."/>
            <person name="Krizsan K."/>
            <person name="Foldi C."/>
            <person name="Dima B."/>
            <person name="Sanchez-Garcia M."/>
            <person name="Sanchez-Ramirez S."/>
            <person name="Szollosi G.J."/>
            <person name="Szarkandi J.G."/>
            <person name="Papp V."/>
            <person name="Albert L."/>
            <person name="Andreopoulos W."/>
            <person name="Angelini C."/>
            <person name="Antonin V."/>
            <person name="Barry K.W."/>
            <person name="Bougher N.L."/>
            <person name="Buchanan P."/>
            <person name="Buyck B."/>
            <person name="Bense V."/>
            <person name="Catcheside P."/>
            <person name="Chovatia M."/>
            <person name="Cooper J."/>
            <person name="Damon W."/>
            <person name="Desjardin D."/>
            <person name="Finy P."/>
            <person name="Geml J."/>
            <person name="Haridas S."/>
            <person name="Hughes K."/>
            <person name="Justo A."/>
            <person name="Karasinski D."/>
            <person name="Kautmanova I."/>
            <person name="Kiss B."/>
            <person name="Kocsube S."/>
            <person name="Kotiranta H."/>
            <person name="LaButti K.M."/>
            <person name="Lechner B.E."/>
            <person name="Liimatainen K."/>
            <person name="Lipzen A."/>
            <person name="Lukacs Z."/>
            <person name="Mihaltcheva S."/>
            <person name="Morgado L.N."/>
            <person name="Niskanen T."/>
            <person name="Noordeloos M.E."/>
            <person name="Ohm R.A."/>
            <person name="Ortiz-Santana B."/>
            <person name="Ovrebo C."/>
            <person name="Racz N."/>
            <person name="Riley R."/>
            <person name="Savchenko A."/>
            <person name="Shiryaev A."/>
            <person name="Soop K."/>
            <person name="Spirin V."/>
            <person name="Szebenyi C."/>
            <person name="Tomsovsky M."/>
            <person name="Tulloss R.E."/>
            <person name="Uehling J."/>
            <person name="Grigoriev I.V."/>
            <person name="Vagvolgyi C."/>
            <person name="Papp T."/>
            <person name="Martin F.M."/>
            <person name="Miettinen O."/>
            <person name="Hibbett D.S."/>
            <person name="Nagy L.G."/>
        </authorList>
    </citation>
    <scope>NUCLEOTIDE SEQUENCE [LARGE SCALE GENOMIC DNA]</scope>
    <source>
        <strain evidence="5 6">CBS 962.96</strain>
    </source>
</reference>
<name>A0A4S8LH75_DENBC</name>
<dbReference type="InterPro" id="IPR036910">
    <property type="entry name" value="HMG_box_dom_sf"/>
</dbReference>
<proteinExistence type="predicted"/>
<evidence type="ECO:0000256" key="1">
    <source>
        <dbReference type="ARBA" id="ARBA00023125"/>
    </source>
</evidence>
<gene>
    <name evidence="5" type="ORF">K435DRAFT_573787</name>
</gene>
<dbReference type="GO" id="GO:0000978">
    <property type="term" value="F:RNA polymerase II cis-regulatory region sequence-specific DNA binding"/>
    <property type="evidence" value="ECO:0007669"/>
    <property type="project" value="TreeGrafter"/>
</dbReference>
<evidence type="ECO:0000313" key="6">
    <source>
        <dbReference type="Proteomes" id="UP000297245"/>
    </source>
</evidence>
<keyword evidence="3" id="KW-0539">Nucleus</keyword>
<dbReference type="GO" id="GO:0000122">
    <property type="term" value="P:negative regulation of transcription by RNA polymerase II"/>
    <property type="evidence" value="ECO:0007669"/>
    <property type="project" value="TreeGrafter"/>
</dbReference>
<dbReference type="OrthoDB" id="6247875at2759"/>
<protein>
    <submittedName>
        <fullName evidence="5">HMG-box</fullName>
    </submittedName>
</protein>
<dbReference type="Proteomes" id="UP000297245">
    <property type="component" value="Unassembled WGS sequence"/>
</dbReference>
<dbReference type="AlphaFoldDB" id="A0A4S8LH75"/>
<dbReference type="GO" id="GO:0005634">
    <property type="term" value="C:nucleus"/>
    <property type="evidence" value="ECO:0007669"/>
    <property type="project" value="UniProtKB-UniRule"/>
</dbReference>
<dbReference type="InterPro" id="IPR009071">
    <property type="entry name" value="HMG_box_dom"/>
</dbReference>
<sequence>NSIPRPPNAFILFRSHVWKVLKEKQDEGSQKINLADVSKNVGGMWAKLPKEEQEKWKQEALSVKAQHAARFPGYHYAPTLKK</sequence>
<dbReference type="InterPro" id="IPR050140">
    <property type="entry name" value="SRY-related_HMG-box_TF-like"/>
</dbReference>
<feature type="non-terminal residue" evidence="5">
    <location>
        <position position="1"/>
    </location>
</feature>
<dbReference type="SMART" id="SM00398">
    <property type="entry name" value="HMG"/>
    <property type="match status" value="1"/>
</dbReference>
<dbReference type="PROSITE" id="PS50118">
    <property type="entry name" value="HMG_BOX_2"/>
    <property type="match status" value="1"/>
</dbReference>
<dbReference type="EMBL" id="ML179409">
    <property type="protein sequence ID" value="THU88446.1"/>
    <property type="molecule type" value="Genomic_DNA"/>
</dbReference>
<accession>A0A4S8LH75</accession>
<dbReference type="GO" id="GO:0030154">
    <property type="term" value="P:cell differentiation"/>
    <property type="evidence" value="ECO:0007669"/>
    <property type="project" value="TreeGrafter"/>
</dbReference>
<feature type="DNA-binding region" description="HMG box" evidence="3">
    <location>
        <begin position="3"/>
        <end position="75"/>
    </location>
</feature>
<feature type="domain" description="HMG box" evidence="4">
    <location>
        <begin position="3"/>
        <end position="75"/>
    </location>
</feature>
<evidence type="ECO:0000256" key="2">
    <source>
        <dbReference type="ARBA" id="ARBA00023163"/>
    </source>
</evidence>
<keyword evidence="6" id="KW-1185">Reference proteome</keyword>
<evidence type="ECO:0000256" key="3">
    <source>
        <dbReference type="PROSITE-ProRule" id="PRU00267"/>
    </source>
</evidence>
<keyword evidence="1 3" id="KW-0238">DNA-binding</keyword>
<dbReference type="PANTHER" id="PTHR10270:SF161">
    <property type="entry name" value="SEX-DETERMINING REGION Y PROTEIN"/>
    <property type="match status" value="1"/>
</dbReference>
<dbReference type="GO" id="GO:0001228">
    <property type="term" value="F:DNA-binding transcription activator activity, RNA polymerase II-specific"/>
    <property type="evidence" value="ECO:0007669"/>
    <property type="project" value="TreeGrafter"/>
</dbReference>
<feature type="non-terminal residue" evidence="5">
    <location>
        <position position="82"/>
    </location>
</feature>
<keyword evidence="2" id="KW-0804">Transcription</keyword>